<evidence type="ECO:0000256" key="1">
    <source>
        <dbReference type="ARBA" id="ARBA00008931"/>
    </source>
</evidence>
<dbReference type="PANTHER" id="PTHR12220">
    <property type="entry name" value="50S/60S RIBOSOMAL PROTEIN L16"/>
    <property type="match status" value="1"/>
</dbReference>
<dbReference type="RefSeq" id="YP_010049283.1">
    <property type="nucleotide sequence ID" value="NC_054363.1"/>
</dbReference>
<dbReference type="Gene3D" id="3.90.1170.10">
    <property type="entry name" value="Ribosomal protein L10e/L16"/>
    <property type="match status" value="1"/>
</dbReference>
<dbReference type="Pfam" id="PF00252">
    <property type="entry name" value="Ribosomal_L16"/>
    <property type="match status" value="1"/>
</dbReference>
<geneLocation type="mitochondrion" evidence="4"/>
<gene>
    <name evidence="4" type="primary">rpl16</name>
</gene>
<dbReference type="InterPro" id="IPR036920">
    <property type="entry name" value="Ribosomal_uL16_sf"/>
</dbReference>
<keyword evidence="4" id="KW-0496">Mitochondrion</keyword>
<dbReference type="InterPro" id="IPR000114">
    <property type="entry name" value="Ribosomal_uL16_bact-type"/>
</dbReference>
<dbReference type="GO" id="GO:0005762">
    <property type="term" value="C:mitochondrial large ribosomal subunit"/>
    <property type="evidence" value="ECO:0007669"/>
    <property type="project" value="TreeGrafter"/>
</dbReference>
<dbReference type="GeneID" id="63660890"/>
<reference evidence="4" key="1">
    <citation type="journal article" date="2021" name="Genome Biol.">
        <title>Evolutionary history of mitochondrial genomes in Discoba, including the extreme halophile Pleurostomum flabellatum (Heterolobosea).</title>
        <authorList>
            <person name="Ettahi K."/>
            <person name="Lhee D.H."/>
            <person name="Sung J.Y."/>
            <person name="Simpson A.G.B."/>
            <person name="Park J.S."/>
            <person name="Yoon H.S."/>
        </authorList>
    </citation>
    <scope>NUCLEOTIDE SEQUENCE</scope>
</reference>
<dbReference type="InterPro" id="IPR016180">
    <property type="entry name" value="Ribosomal_uL16_dom"/>
</dbReference>
<evidence type="ECO:0000256" key="2">
    <source>
        <dbReference type="ARBA" id="ARBA00022980"/>
    </source>
</evidence>
<dbReference type="EMBL" id="MT843578">
    <property type="protein sequence ID" value="QPL15623.1"/>
    <property type="molecule type" value="Genomic_DNA"/>
</dbReference>
<keyword evidence="2 4" id="KW-0689">Ribosomal protein</keyword>
<organism evidence="4">
    <name type="scientific">Pleurostomum flabellatum</name>
    <dbReference type="NCBI Taxonomy" id="405751"/>
    <lineage>
        <taxon>Eukaryota</taxon>
        <taxon>Discoba</taxon>
        <taxon>Heterolobosea</taxon>
        <taxon>Tulamoebidae</taxon>
        <taxon>Pleurostomum</taxon>
    </lineage>
</organism>
<dbReference type="GO" id="GO:0019843">
    <property type="term" value="F:rRNA binding"/>
    <property type="evidence" value="ECO:0007669"/>
    <property type="project" value="InterPro"/>
</dbReference>
<proteinExistence type="inferred from homology"/>
<comment type="similarity">
    <text evidence="1">Belongs to the universal ribosomal protein uL16 family.</text>
</comment>
<keyword evidence="3" id="KW-0687">Ribonucleoprotein</keyword>
<dbReference type="InterPro" id="IPR047873">
    <property type="entry name" value="Ribosomal_uL16"/>
</dbReference>
<evidence type="ECO:0000256" key="3">
    <source>
        <dbReference type="ARBA" id="ARBA00023274"/>
    </source>
</evidence>
<dbReference type="AlphaFoldDB" id="A0A7T0M431"/>
<dbReference type="PANTHER" id="PTHR12220:SF13">
    <property type="entry name" value="LARGE RIBOSOMAL SUBUNIT PROTEIN UL16M"/>
    <property type="match status" value="1"/>
</dbReference>
<protein>
    <submittedName>
        <fullName evidence="4">60S ribosomal protein L16</fullName>
    </submittedName>
</protein>
<dbReference type="GO" id="GO:0003735">
    <property type="term" value="F:structural constituent of ribosome"/>
    <property type="evidence" value="ECO:0007669"/>
    <property type="project" value="InterPro"/>
</dbReference>
<sequence>MEIKLMKSDLRFQKRCIYRLNIRHSNFFLEKGDFGICSADNTLITPYNINCCRMLLKRELKKKGRVHVRCNFNIPKTIKSTGVRMGKGKGDIDHYLGHLSKNDCFLEIKGVSKLLGLKLFRKISYKLPFRIKILDL</sequence>
<dbReference type="GO" id="GO:0032543">
    <property type="term" value="P:mitochondrial translation"/>
    <property type="evidence" value="ECO:0007669"/>
    <property type="project" value="TreeGrafter"/>
</dbReference>
<dbReference type="CDD" id="cd01433">
    <property type="entry name" value="Ribosomal_L16_L10e"/>
    <property type="match status" value="1"/>
</dbReference>
<dbReference type="SUPFAM" id="SSF54686">
    <property type="entry name" value="Ribosomal protein L16p/L10e"/>
    <property type="match status" value="1"/>
</dbReference>
<accession>A0A7T0M431</accession>
<name>A0A7T0M431_9EUKA</name>
<evidence type="ECO:0000313" key="4">
    <source>
        <dbReference type="EMBL" id="QPL15623.1"/>
    </source>
</evidence>